<comment type="subcellular location">
    <subcellularLocation>
        <location evidence="12">Cytoplasm</location>
    </subcellularLocation>
</comment>
<evidence type="ECO:0000256" key="12">
    <source>
        <dbReference type="HAMAP-Rule" id="MF_00013"/>
    </source>
</evidence>
<dbReference type="InterPro" id="IPR000544">
    <property type="entry name" value="Octanoyltransferase"/>
</dbReference>
<feature type="binding site" evidence="13">
    <location>
        <position position="281"/>
    </location>
    <ligand>
        <name>[4Fe-4S] cluster</name>
        <dbReference type="ChEBI" id="CHEBI:49883"/>
        <label>2</label>
        <note>4Fe-4S-S-AdoMet</note>
    </ligand>
</feature>
<evidence type="ECO:0000259" key="15">
    <source>
        <dbReference type="PROSITE" id="PS51918"/>
    </source>
</evidence>
<keyword evidence="5 13" id="KW-0949">S-adenosyl-L-methionine</keyword>
<feature type="domain" description="BPL/LPL catalytic" evidence="14">
    <location>
        <begin position="29"/>
        <end position="211"/>
    </location>
</feature>
<evidence type="ECO:0000256" key="5">
    <source>
        <dbReference type="ARBA" id="ARBA00022691"/>
    </source>
</evidence>
<dbReference type="Pfam" id="PF21948">
    <property type="entry name" value="LplA-B_cat"/>
    <property type="match status" value="1"/>
</dbReference>
<dbReference type="InterPro" id="IPR013785">
    <property type="entry name" value="Aldolase_TIM"/>
</dbReference>
<evidence type="ECO:0000313" key="17">
    <source>
        <dbReference type="Proteomes" id="UP000198847"/>
    </source>
</evidence>
<protein>
    <recommendedName>
        <fullName evidence="12 13">Multifunctional fusion protein</fullName>
    </recommendedName>
    <domain>
        <recommendedName>
            <fullName evidence="13">Lipoyl synthase</fullName>
            <ecNumber evidence="13">2.8.1.8</ecNumber>
        </recommendedName>
        <alternativeName>
            <fullName evidence="13">Lip-syn</fullName>
        </alternativeName>
        <alternativeName>
            <fullName evidence="13">Lipoate synthase</fullName>
        </alternativeName>
        <alternativeName>
            <fullName evidence="13">Lipoic acid synthase</fullName>
        </alternativeName>
        <alternativeName>
            <fullName evidence="13">Sulfur insertion protein LipA</fullName>
            <shortName evidence="13">LS</shortName>
        </alternativeName>
    </domain>
    <domain>
        <recommendedName>
            <fullName evidence="12">Octanoyltransferase</fullName>
            <ecNumber evidence="12">2.3.1.181</ecNumber>
        </recommendedName>
        <alternativeName>
            <fullName evidence="12">Lipoate-protein ligase B</fullName>
        </alternativeName>
        <alternativeName>
            <fullName evidence="12">Lipoyl/octanoyl transferase</fullName>
        </alternativeName>
        <alternativeName>
            <fullName evidence="12">Octanoyl-[acyl-carrier-protein]-protein N-octanoyltransferase</fullName>
        </alternativeName>
    </domain>
</protein>
<dbReference type="SMART" id="SM00729">
    <property type="entry name" value="Elp3"/>
    <property type="match status" value="1"/>
</dbReference>
<keyword evidence="6 13" id="KW-0479">Metal-binding</keyword>
<feature type="site" description="Lowers pKa of active site Cys" evidence="12">
    <location>
        <position position="138"/>
    </location>
</feature>
<organism evidence="16 17">
    <name type="scientific">Propionispora vibrioides</name>
    <dbReference type="NCBI Taxonomy" id="112903"/>
    <lineage>
        <taxon>Bacteria</taxon>
        <taxon>Bacillati</taxon>
        <taxon>Bacillota</taxon>
        <taxon>Negativicutes</taxon>
        <taxon>Selenomonadales</taxon>
        <taxon>Sporomusaceae</taxon>
        <taxon>Propionispora</taxon>
    </lineage>
</organism>
<keyword evidence="8 13" id="KW-0411">Iron-sulfur</keyword>
<reference evidence="16 17" key="1">
    <citation type="submission" date="2016-10" db="EMBL/GenBank/DDBJ databases">
        <authorList>
            <person name="de Groot N.N."/>
        </authorList>
    </citation>
    <scope>NUCLEOTIDE SEQUENCE [LARGE SCALE GENOMIC DNA]</scope>
    <source>
        <strain evidence="16 17">DSM 13305</strain>
    </source>
</reference>
<dbReference type="PROSITE" id="PS51733">
    <property type="entry name" value="BPL_LPL_CATALYTIC"/>
    <property type="match status" value="1"/>
</dbReference>
<feature type="domain" description="Radical SAM core" evidence="15">
    <location>
        <begin position="267"/>
        <end position="483"/>
    </location>
</feature>
<dbReference type="GO" id="GO:0016992">
    <property type="term" value="F:lipoate synthase activity"/>
    <property type="evidence" value="ECO:0007669"/>
    <property type="project" value="UniProtKB-UniRule"/>
</dbReference>
<feature type="binding site" evidence="13">
    <location>
        <position position="260"/>
    </location>
    <ligand>
        <name>[4Fe-4S] cluster</name>
        <dbReference type="ChEBI" id="CHEBI:49883"/>
        <label>1</label>
    </ligand>
</feature>
<dbReference type="PROSITE" id="PS01313">
    <property type="entry name" value="LIPB"/>
    <property type="match status" value="1"/>
</dbReference>
<dbReference type="InterPro" id="IPR020605">
    <property type="entry name" value="Octanoyltransferase_CS"/>
</dbReference>
<feature type="binding site" evidence="12">
    <location>
        <begin position="154"/>
        <end position="156"/>
    </location>
    <ligand>
        <name>substrate</name>
    </ligand>
</feature>
<evidence type="ECO:0000256" key="7">
    <source>
        <dbReference type="ARBA" id="ARBA00023004"/>
    </source>
</evidence>
<name>A0A1H8R2W1_9FIRM</name>
<dbReference type="PROSITE" id="PS51918">
    <property type="entry name" value="RADICAL_SAM"/>
    <property type="match status" value="1"/>
</dbReference>
<dbReference type="FunFam" id="3.20.20.70:FF:000040">
    <property type="entry name" value="Lipoyl synthase"/>
    <property type="match status" value="1"/>
</dbReference>
<dbReference type="GO" id="GO:0005737">
    <property type="term" value="C:cytoplasm"/>
    <property type="evidence" value="ECO:0007669"/>
    <property type="project" value="UniProtKB-SubCell"/>
</dbReference>
<dbReference type="NCBIfam" id="TIGR00214">
    <property type="entry name" value="lipB"/>
    <property type="match status" value="1"/>
</dbReference>
<keyword evidence="4 12" id="KW-0808">Transferase</keyword>
<evidence type="ECO:0000256" key="11">
    <source>
        <dbReference type="ARBA" id="ARBA00047326"/>
    </source>
</evidence>
<dbReference type="OrthoDB" id="9787898at2"/>
<dbReference type="HAMAP" id="MF_00013">
    <property type="entry name" value="LipB"/>
    <property type="match status" value="1"/>
</dbReference>
<dbReference type="EMBL" id="FODY01000003">
    <property type="protein sequence ID" value="SEO60243.1"/>
    <property type="molecule type" value="Genomic_DNA"/>
</dbReference>
<evidence type="ECO:0000256" key="3">
    <source>
        <dbReference type="ARBA" id="ARBA00022490"/>
    </source>
</evidence>
<dbReference type="Gene3D" id="3.20.20.70">
    <property type="entry name" value="Aldolase class I"/>
    <property type="match status" value="1"/>
</dbReference>
<dbReference type="PANTHER" id="PTHR10949:SF0">
    <property type="entry name" value="LIPOYL SYNTHASE, MITOCHONDRIAL"/>
    <property type="match status" value="1"/>
</dbReference>
<dbReference type="UniPathway" id="UPA00538">
    <property type="reaction ID" value="UER00592"/>
</dbReference>
<dbReference type="NCBIfam" id="NF009544">
    <property type="entry name" value="PRK12928.1"/>
    <property type="match status" value="1"/>
</dbReference>
<dbReference type="SFLD" id="SFLDS00029">
    <property type="entry name" value="Radical_SAM"/>
    <property type="match status" value="1"/>
</dbReference>
<dbReference type="SFLD" id="SFLDG01058">
    <property type="entry name" value="lipoyl_synthase_like"/>
    <property type="match status" value="1"/>
</dbReference>
<evidence type="ECO:0000256" key="13">
    <source>
        <dbReference type="HAMAP-Rule" id="MF_00206"/>
    </source>
</evidence>
<dbReference type="InterPro" id="IPR004143">
    <property type="entry name" value="BPL_LPL_catalytic"/>
</dbReference>
<accession>A0A1H8R2W1</accession>
<dbReference type="NCBIfam" id="NF010925">
    <property type="entry name" value="PRK14345.1"/>
    <property type="match status" value="1"/>
</dbReference>
<dbReference type="InterPro" id="IPR006638">
    <property type="entry name" value="Elp3/MiaA/NifB-like_rSAM"/>
</dbReference>
<comment type="function">
    <text evidence="13">Catalyzes the radical-mediated insertion of two sulfur atoms into the C-6 and C-8 positions of the octanoyl moiety bound to the lipoyl domains of lipoate-dependent enzymes, thereby converting the octanoylated domains into lipoylated derivatives.</text>
</comment>
<feature type="binding site" evidence="13">
    <location>
        <position position="255"/>
    </location>
    <ligand>
        <name>[4Fe-4S] cluster</name>
        <dbReference type="ChEBI" id="CHEBI:49883"/>
        <label>1</label>
    </ligand>
</feature>
<evidence type="ECO:0000256" key="2">
    <source>
        <dbReference type="ARBA" id="ARBA00022485"/>
    </source>
</evidence>
<comment type="miscellaneous">
    <text evidence="12">In the reaction, the free carboxyl group of octanoic acid is attached via an amide linkage to the epsilon-amino group of a specific lysine residue of lipoyl domains of lipoate-dependent enzymes.</text>
</comment>
<comment type="similarity">
    <text evidence="13">Belongs to the radical SAM superfamily. Lipoyl synthase family.</text>
</comment>
<dbReference type="NCBIfam" id="NF004019">
    <property type="entry name" value="PRK05481.1"/>
    <property type="match status" value="1"/>
</dbReference>
<evidence type="ECO:0000313" key="16">
    <source>
        <dbReference type="EMBL" id="SEO60243.1"/>
    </source>
</evidence>
<comment type="cofactor">
    <cofactor evidence="13">
        <name>[4Fe-4S] cluster</name>
        <dbReference type="ChEBI" id="CHEBI:49883"/>
    </cofactor>
    <text evidence="13">Binds 2 [4Fe-4S] clusters per subunit. One cluster is coordinated with 3 cysteines and an exchangeable S-adenosyl-L-methionine.</text>
</comment>
<comment type="catalytic activity">
    <reaction evidence="12">
        <text>octanoyl-[ACP] + L-lysyl-[protein] = N(6)-octanoyl-L-lysyl-[protein] + holo-[ACP] + H(+)</text>
        <dbReference type="Rhea" id="RHEA:17665"/>
        <dbReference type="Rhea" id="RHEA-COMP:9636"/>
        <dbReference type="Rhea" id="RHEA-COMP:9685"/>
        <dbReference type="Rhea" id="RHEA-COMP:9752"/>
        <dbReference type="Rhea" id="RHEA-COMP:9928"/>
        <dbReference type="ChEBI" id="CHEBI:15378"/>
        <dbReference type="ChEBI" id="CHEBI:29969"/>
        <dbReference type="ChEBI" id="CHEBI:64479"/>
        <dbReference type="ChEBI" id="CHEBI:78463"/>
        <dbReference type="ChEBI" id="CHEBI:78809"/>
        <dbReference type="EC" id="2.3.1.181"/>
    </reaction>
</comment>
<comment type="function">
    <text evidence="10 12">Catalyzes the transfer of endogenously produced octanoic acid from octanoyl-acyl-carrier-protein onto the lipoyl domains of lipoate-dependent enzymes. Lipoyl-ACP can also act as a substrate although octanoyl-ACP is likely to be the physiological substrate.</text>
</comment>
<dbReference type="AlphaFoldDB" id="A0A1H8R2W1"/>
<dbReference type="SUPFAM" id="SSF55681">
    <property type="entry name" value="Class II aaRS and biotin synthetases"/>
    <property type="match status" value="1"/>
</dbReference>
<dbReference type="NCBIfam" id="TIGR00510">
    <property type="entry name" value="lipA"/>
    <property type="match status" value="1"/>
</dbReference>
<dbReference type="GO" id="GO:0009249">
    <property type="term" value="P:protein lipoylation"/>
    <property type="evidence" value="ECO:0007669"/>
    <property type="project" value="UniProtKB-UniRule"/>
</dbReference>
<dbReference type="Proteomes" id="UP000198847">
    <property type="component" value="Unassembled WGS sequence"/>
</dbReference>
<feature type="binding site" evidence="12">
    <location>
        <begin position="141"/>
        <end position="143"/>
    </location>
    <ligand>
        <name>substrate</name>
    </ligand>
</feature>
<evidence type="ECO:0000259" key="14">
    <source>
        <dbReference type="PROSITE" id="PS51733"/>
    </source>
</evidence>
<feature type="binding site" evidence="13">
    <location>
        <position position="266"/>
    </location>
    <ligand>
        <name>[4Fe-4S] cluster</name>
        <dbReference type="ChEBI" id="CHEBI:49883"/>
        <label>1</label>
    </ligand>
</feature>
<feature type="binding site" evidence="13">
    <location>
        <position position="285"/>
    </location>
    <ligand>
        <name>[4Fe-4S] cluster</name>
        <dbReference type="ChEBI" id="CHEBI:49883"/>
        <label>2</label>
        <note>4Fe-4S-S-AdoMet</note>
    </ligand>
</feature>
<evidence type="ECO:0000256" key="1">
    <source>
        <dbReference type="ARBA" id="ARBA00004821"/>
    </source>
</evidence>
<evidence type="ECO:0000256" key="4">
    <source>
        <dbReference type="ARBA" id="ARBA00022679"/>
    </source>
</evidence>
<dbReference type="GO" id="GO:0046872">
    <property type="term" value="F:metal ion binding"/>
    <property type="evidence" value="ECO:0007669"/>
    <property type="project" value="UniProtKB-KW"/>
</dbReference>
<feature type="active site" description="Acyl-thioester intermediate" evidence="12">
    <location>
        <position position="172"/>
    </location>
</feature>
<dbReference type="SUPFAM" id="SSF102114">
    <property type="entry name" value="Radical SAM enzymes"/>
    <property type="match status" value="1"/>
</dbReference>
<comment type="catalytic activity">
    <reaction evidence="11 13">
        <text>[[Fe-S] cluster scaffold protein carrying a second [4Fe-4S](2+) cluster] + N(6)-octanoyl-L-lysyl-[protein] + 2 oxidized [2Fe-2S]-[ferredoxin] + 2 S-adenosyl-L-methionine + 4 H(+) = [[Fe-S] cluster scaffold protein] + N(6)-[(R)-dihydrolipoyl]-L-lysyl-[protein] + 4 Fe(3+) + 2 hydrogen sulfide + 2 5'-deoxyadenosine + 2 L-methionine + 2 reduced [2Fe-2S]-[ferredoxin]</text>
        <dbReference type="Rhea" id="RHEA:16585"/>
        <dbReference type="Rhea" id="RHEA-COMP:9928"/>
        <dbReference type="Rhea" id="RHEA-COMP:10000"/>
        <dbReference type="Rhea" id="RHEA-COMP:10001"/>
        <dbReference type="Rhea" id="RHEA-COMP:10475"/>
        <dbReference type="Rhea" id="RHEA-COMP:14568"/>
        <dbReference type="Rhea" id="RHEA-COMP:14569"/>
        <dbReference type="ChEBI" id="CHEBI:15378"/>
        <dbReference type="ChEBI" id="CHEBI:17319"/>
        <dbReference type="ChEBI" id="CHEBI:29034"/>
        <dbReference type="ChEBI" id="CHEBI:29919"/>
        <dbReference type="ChEBI" id="CHEBI:33722"/>
        <dbReference type="ChEBI" id="CHEBI:33737"/>
        <dbReference type="ChEBI" id="CHEBI:33738"/>
        <dbReference type="ChEBI" id="CHEBI:57844"/>
        <dbReference type="ChEBI" id="CHEBI:59789"/>
        <dbReference type="ChEBI" id="CHEBI:78809"/>
        <dbReference type="ChEBI" id="CHEBI:83100"/>
        <dbReference type="EC" id="2.8.1.8"/>
    </reaction>
</comment>
<evidence type="ECO:0000256" key="9">
    <source>
        <dbReference type="ARBA" id="ARBA00023315"/>
    </source>
</evidence>
<dbReference type="Gene3D" id="3.30.930.10">
    <property type="entry name" value="Bira Bifunctional Protein, Domain 2"/>
    <property type="match status" value="1"/>
</dbReference>
<dbReference type="InterPro" id="IPR007197">
    <property type="entry name" value="rSAM"/>
</dbReference>
<comment type="similarity">
    <text evidence="12">Belongs to the LipB family.</text>
</comment>
<keyword evidence="9 12" id="KW-0012">Acyltransferase</keyword>
<keyword evidence="2 13" id="KW-0004">4Fe-4S</keyword>
<evidence type="ECO:0000256" key="10">
    <source>
        <dbReference type="ARBA" id="ARBA00024732"/>
    </source>
</evidence>
<dbReference type="GO" id="GO:0051539">
    <property type="term" value="F:4 iron, 4 sulfur cluster binding"/>
    <property type="evidence" value="ECO:0007669"/>
    <property type="project" value="UniProtKB-UniRule"/>
</dbReference>
<keyword evidence="17" id="KW-1185">Reference proteome</keyword>
<evidence type="ECO:0000256" key="6">
    <source>
        <dbReference type="ARBA" id="ARBA00022723"/>
    </source>
</evidence>
<feature type="binding site" evidence="13">
    <location>
        <position position="288"/>
    </location>
    <ligand>
        <name>[4Fe-4S] cluster</name>
        <dbReference type="ChEBI" id="CHEBI:49883"/>
        <label>2</label>
        <note>4Fe-4S-S-AdoMet</note>
    </ligand>
</feature>
<dbReference type="EC" id="2.3.1.181" evidence="12"/>
<proteinExistence type="inferred from homology"/>
<feature type="binding site" evidence="13">
    <location>
        <position position="494"/>
    </location>
    <ligand>
        <name>[4Fe-4S] cluster</name>
        <dbReference type="ChEBI" id="CHEBI:49883"/>
        <label>1</label>
    </ligand>
</feature>
<feature type="binding site" evidence="12">
    <location>
        <begin position="74"/>
        <end position="81"/>
    </location>
    <ligand>
        <name>substrate</name>
    </ligand>
</feature>
<gene>
    <name evidence="12" type="primary">lipB</name>
    <name evidence="13" type="synonym">lipA</name>
    <name evidence="16" type="ORF">SAMN04490178_103132</name>
</gene>
<dbReference type="RefSeq" id="WP_091744105.1">
    <property type="nucleotide sequence ID" value="NZ_FODY01000003.1"/>
</dbReference>
<dbReference type="GO" id="GO:0033819">
    <property type="term" value="F:lipoyl(octanoyl) transferase activity"/>
    <property type="evidence" value="ECO:0007669"/>
    <property type="project" value="UniProtKB-EC"/>
</dbReference>
<dbReference type="SFLD" id="SFLDF00271">
    <property type="entry name" value="lipoyl_synthase"/>
    <property type="match status" value="1"/>
</dbReference>
<dbReference type="InterPro" id="IPR058240">
    <property type="entry name" value="rSAM_sf"/>
</dbReference>
<comment type="pathway">
    <text evidence="13">Protein modification; protein lipoylation via endogenous pathway; protein N(6)-(lipoyl)lysine from octanoyl-[acyl-carrier-protein]: step 2/2.</text>
</comment>
<dbReference type="STRING" id="112903.SAMN04490178_103132"/>
<keyword evidence="7 13" id="KW-0408">Iron</keyword>
<keyword evidence="3 12" id="KW-0963">Cytoplasm</keyword>
<dbReference type="PANTHER" id="PTHR10949">
    <property type="entry name" value="LIPOYL SYNTHASE"/>
    <property type="match status" value="1"/>
</dbReference>
<dbReference type="EC" id="2.8.1.8" evidence="13"/>
<comment type="pathway">
    <text evidence="1 12">Protein modification; protein lipoylation via endogenous pathway; protein N(6)-(lipoyl)lysine from octanoyl-[acyl-carrier-protein]: step 1/2.</text>
</comment>
<dbReference type="InterPro" id="IPR045864">
    <property type="entry name" value="aa-tRNA-synth_II/BPL/LPL"/>
</dbReference>
<evidence type="ECO:0000256" key="8">
    <source>
        <dbReference type="ARBA" id="ARBA00023014"/>
    </source>
</evidence>
<dbReference type="CDD" id="cd16444">
    <property type="entry name" value="LipB"/>
    <property type="match status" value="1"/>
</dbReference>
<dbReference type="HAMAP" id="MF_00206">
    <property type="entry name" value="Lipoyl_synth"/>
    <property type="match status" value="1"/>
</dbReference>
<dbReference type="InterPro" id="IPR003698">
    <property type="entry name" value="Lipoyl_synth"/>
</dbReference>
<sequence length="509" mass="55923">MLVLNWGLTPYQHAWQFQESYTKARRQGKADEDVLVLLEHPPVITVGRSGVDGHILVDSLTLKEKQCEVYHVDRGGDVTYHGPGQLVGYPLLDLKRYGKDVHAYVHNLEEVIIRTLADFGIIAGRDEKYTGVWVGEDKICAIGIGARNWLSFHGFALNIDADLSYFSFITPCGIQGRGVTSMEKLLGTAPAMQEVRSRLIAHFQAVFQIAAVTETDGRWLGDTRPPSWLKGRVASNQNASEVHGMLDELSLNTVCSGAHCPNMGECYASRTATFMILGSQCTRQCRFCAVQKGPVQPVDAGEPERVAHMVKRLGLQYTVITSVTRDDLPDGGAGHFARTIEAIRRIAPGTLIEVLIPDLQGNEASLDTVIAARPEVINHNVETVPALYSEVRPQANYQRSLAVLDYVKRQAPHIKTKSGIMVGLGETPAQVAAVLADLRSIGCDFLTVGQYLAPSAQHIAIKEYVAPEQFVHYRELAESFGFLHAASGPLVRSSYRAADGFFQKERLSS</sequence>
<dbReference type="Pfam" id="PF04055">
    <property type="entry name" value="Radical_SAM"/>
    <property type="match status" value="1"/>
</dbReference>